<evidence type="ECO:0000256" key="1">
    <source>
        <dbReference type="SAM" id="Phobius"/>
    </source>
</evidence>
<dbReference type="Proteomes" id="UP000294887">
    <property type="component" value="Unassembled WGS sequence"/>
</dbReference>
<keyword evidence="3" id="KW-1185">Reference proteome</keyword>
<protein>
    <recommendedName>
        <fullName evidence="4">PQ loop repeat protein</fullName>
    </recommendedName>
</protein>
<feature type="transmembrane region" description="Helical" evidence="1">
    <location>
        <begin position="61"/>
        <end position="84"/>
    </location>
</feature>
<comment type="caution">
    <text evidence="2">The sequence shown here is derived from an EMBL/GenBank/DDBJ whole genome shotgun (WGS) entry which is preliminary data.</text>
</comment>
<evidence type="ECO:0000313" key="3">
    <source>
        <dbReference type="Proteomes" id="UP000294887"/>
    </source>
</evidence>
<sequence>MSEFYEIISKVAGVIALAGFIPYIISILQGKTKPNRVTWWIWTVIGALLCASYWSSGGVEAIWVPISYVIGPLSIALLSLKYGYGTLDKFDRSCLLAAVISLLFWWISGSALIALLMNITIDMFGAMPTIKKTYHEPESESQMAWGFFLVGNTLNLIALSNWEISQSLYPIYLFSISIIVYALTMRKKRPVAQRRTNYE</sequence>
<dbReference type="RefSeq" id="WP_131905724.1">
    <property type="nucleotide sequence ID" value="NZ_BAAAFU010000004.1"/>
</dbReference>
<dbReference type="OrthoDB" id="2242787at2"/>
<organism evidence="2 3">
    <name type="scientific">Cocleimonas flava</name>
    <dbReference type="NCBI Taxonomy" id="634765"/>
    <lineage>
        <taxon>Bacteria</taxon>
        <taxon>Pseudomonadati</taxon>
        <taxon>Pseudomonadota</taxon>
        <taxon>Gammaproteobacteria</taxon>
        <taxon>Thiotrichales</taxon>
        <taxon>Thiotrichaceae</taxon>
        <taxon>Cocleimonas</taxon>
    </lineage>
</organism>
<feature type="transmembrane region" description="Helical" evidence="1">
    <location>
        <begin position="37"/>
        <end position="54"/>
    </location>
</feature>
<keyword evidence="1" id="KW-0472">Membrane</keyword>
<keyword evidence="1" id="KW-1133">Transmembrane helix</keyword>
<proteinExistence type="predicted"/>
<accession>A0A4R1F223</accession>
<reference evidence="2 3" key="1">
    <citation type="submission" date="2019-03" db="EMBL/GenBank/DDBJ databases">
        <title>Genomic Encyclopedia of Type Strains, Phase IV (KMG-IV): sequencing the most valuable type-strain genomes for metagenomic binning, comparative biology and taxonomic classification.</title>
        <authorList>
            <person name="Goeker M."/>
        </authorList>
    </citation>
    <scope>NUCLEOTIDE SEQUENCE [LARGE SCALE GENOMIC DNA]</scope>
    <source>
        <strain evidence="2 3">DSM 24830</strain>
    </source>
</reference>
<feature type="transmembrane region" description="Helical" evidence="1">
    <location>
        <begin position="96"/>
        <end position="121"/>
    </location>
</feature>
<gene>
    <name evidence="2" type="ORF">EV695_1960</name>
</gene>
<feature type="transmembrane region" description="Helical" evidence="1">
    <location>
        <begin position="7"/>
        <end position="25"/>
    </location>
</feature>
<name>A0A4R1F223_9GAMM</name>
<keyword evidence="1" id="KW-0812">Transmembrane</keyword>
<dbReference type="AlphaFoldDB" id="A0A4R1F223"/>
<evidence type="ECO:0000313" key="2">
    <source>
        <dbReference type="EMBL" id="TCJ87450.1"/>
    </source>
</evidence>
<feature type="transmembrane region" description="Helical" evidence="1">
    <location>
        <begin position="168"/>
        <end position="185"/>
    </location>
</feature>
<dbReference type="EMBL" id="SMFQ01000003">
    <property type="protein sequence ID" value="TCJ87450.1"/>
    <property type="molecule type" value="Genomic_DNA"/>
</dbReference>
<evidence type="ECO:0008006" key="4">
    <source>
        <dbReference type="Google" id="ProtNLM"/>
    </source>
</evidence>